<feature type="domain" description="SD-repeat containing protein B" evidence="5">
    <location>
        <begin position="347"/>
        <end position="447"/>
    </location>
</feature>
<reference evidence="6 7" key="1">
    <citation type="submission" date="2024-03" db="EMBL/GenBank/DDBJ databases">
        <title>Community enrichment and isolation of bacterial strains for fucoidan degradation.</title>
        <authorList>
            <person name="Sichert A."/>
        </authorList>
    </citation>
    <scope>NUCLEOTIDE SEQUENCE [LARGE SCALE GENOMIC DNA]</scope>
    <source>
        <strain evidence="6 7">AS81</strain>
    </source>
</reference>
<dbReference type="InterPro" id="IPR051417">
    <property type="entry name" value="SDr/BOS_complex"/>
</dbReference>
<keyword evidence="2" id="KW-0964">Secreted</keyword>
<gene>
    <name evidence="6" type="ORF">WNY63_20595</name>
</gene>
<evidence type="ECO:0000256" key="3">
    <source>
        <dbReference type="ARBA" id="ARBA00022729"/>
    </source>
</evidence>
<dbReference type="InterPro" id="IPR013783">
    <property type="entry name" value="Ig-like_fold"/>
</dbReference>
<dbReference type="NCBIfam" id="TIGR01451">
    <property type="entry name" value="B_ant_repeat"/>
    <property type="match status" value="1"/>
</dbReference>
<evidence type="ECO:0000259" key="5">
    <source>
        <dbReference type="Pfam" id="PF17210"/>
    </source>
</evidence>
<organism evidence="6 7">
    <name type="scientific">Pseudoalteromonas neustonica</name>
    <dbReference type="NCBI Taxonomy" id="1840331"/>
    <lineage>
        <taxon>Bacteria</taxon>
        <taxon>Pseudomonadati</taxon>
        <taxon>Pseudomonadota</taxon>
        <taxon>Gammaproteobacteria</taxon>
        <taxon>Alteromonadales</taxon>
        <taxon>Pseudoalteromonadaceae</taxon>
        <taxon>Pseudoalteromonas</taxon>
    </lineage>
</organism>
<dbReference type="EMBL" id="JBBMQU010000065">
    <property type="protein sequence ID" value="MEM5553121.1"/>
    <property type="molecule type" value="Genomic_DNA"/>
</dbReference>
<dbReference type="Gene3D" id="2.60.40.10">
    <property type="entry name" value="Immunoglobulins"/>
    <property type="match status" value="26"/>
</dbReference>
<evidence type="ECO:0000313" key="7">
    <source>
        <dbReference type="Proteomes" id="UP001388366"/>
    </source>
</evidence>
<feature type="domain" description="SD-repeat containing protein B" evidence="5">
    <location>
        <begin position="464"/>
        <end position="567"/>
    </location>
</feature>
<feature type="domain" description="SD-repeat containing protein B" evidence="5">
    <location>
        <begin position="2584"/>
        <end position="2662"/>
    </location>
</feature>
<dbReference type="PANTHER" id="PTHR23303">
    <property type="entry name" value="CARBOXYPEPTIDASE REGULATORY REGION-CONTAINING"/>
    <property type="match status" value="1"/>
</dbReference>
<proteinExistence type="predicted"/>
<accession>A0ABU9U7V8</accession>
<dbReference type="SUPFAM" id="SSF117074">
    <property type="entry name" value="Hypothetical protein PA1324"/>
    <property type="match status" value="23"/>
</dbReference>
<feature type="domain" description="SD-repeat containing protein B" evidence="5">
    <location>
        <begin position="2338"/>
        <end position="2433"/>
    </location>
</feature>
<dbReference type="Proteomes" id="UP001388366">
    <property type="component" value="Unassembled WGS sequence"/>
</dbReference>
<dbReference type="InterPro" id="IPR047589">
    <property type="entry name" value="DUF11_rpt"/>
</dbReference>
<comment type="subcellular location">
    <subcellularLocation>
        <location evidence="1">Secreted</location>
    </subcellularLocation>
</comment>
<feature type="region of interest" description="Disordered" evidence="4">
    <location>
        <begin position="3203"/>
        <end position="3228"/>
    </location>
</feature>
<dbReference type="PANTHER" id="PTHR23303:SF14">
    <property type="entry name" value="BOS COMPLEX SUBUNIT NOMO1-RELATED"/>
    <property type="match status" value="1"/>
</dbReference>
<evidence type="ECO:0000256" key="2">
    <source>
        <dbReference type="ARBA" id="ARBA00022525"/>
    </source>
</evidence>
<evidence type="ECO:0000256" key="4">
    <source>
        <dbReference type="SAM" id="MobiDB-lite"/>
    </source>
</evidence>
<evidence type="ECO:0000313" key="6">
    <source>
        <dbReference type="EMBL" id="MEM5553121.1"/>
    </source>
</evidence>
<dbReference type="InterPro" id="IPR033764">
    <property type="entry name" value="Sdr_B"/>
</dbReference>
<protein>
    <submittedName>
        <fullName evidence="6">SdrD B-like domain-containing protein</fullName>
    </submittedName>
</protein>
<feature type="domain" description="SD-repeat containing protein B" evidence="5">
    <location>
        <begin position="2222"/>
        <end position="2295"/>
    </location>
</feature>
<name>A0ABU9U7V8_9GAMM</name>
<feature type="compositionally biased region" description="Gly residues" evidence="4">
    <location>
        <begin position="3211"/>
        <end position="3221"/>
    </location>
</feature>
<keyword evidence="3" id="KW-0732">Signal</keyword>
<keyword evidence="7" id="KW-1185">Reference proteome</keyword>
<evidence type="ECO:0000256" key="1">
    <source>
        <dbReference type="ARBA" id="ARBA00004613"/>
    </source>
</evidence>
<comment type="caution">
    <text evidence="6">The sequence shown here is derived from an EMBL/GenBank/DDBJ whole genome shotgun (WGS) entry which is preliminary data.</text>
</comment>
<dbReference type="RefSeq" id="WP_342884675.1">
    <property type="nucleotide sequence ID" value="NZ_JBBMQU010000065.1"/>
</dbReference>
<dbReference type="Gene3D" id="2.60.40.1120">
    <property type="entry name" value="Carboxypeptidase-like, regulatory domain"/>
    <property type="match status" value="1"/>
</dbReference>
<dbReference type="Pfam" id="PF17210">
    <property type="entry name" value="SdrD_B"/>
    <property type="match status" value="5"/>
</dbReference>
<sequence length="3452" mass="369929">MYFDANQDGTIADNDKLLADVGITLTGQDIFGTDINLTTQTNAQGEYTFADLFASDANGYTVAQTQPALYKDGVERNNAGMIAGSDLTDTVTVVLSTSNQLVDFTEQNPDTATISGRVYFDENQDGVIADNDLLLANVDITLTGKNIFGSDINQTTQTNEQGEYTFADLFASDTNGYTVTQTQPALYKDGVERNNAGVIAGSDLTDTVTVVLTTSNELVDFTEQNPDTATISGRVYFDENQDGVIADNDKLLANIDIALTGKDIFGTDINLTTQTSAQGEYTFANLFASDDNGYTVTQTQPALYKDGVERNSSGAIAGSDLTDTVTVVLTTSNELVDFTEQNPDTATISGRVYFDANQDGTIADNDKLLAGVAITLIGKDIFGTDINLTTQTSAQGEYTFADLFASDASGYTVTQTQPALYKDGVERNTSGAITGSNVTDTVTVVLSTSNQLVDFTEQNPDTASVSGRVYFDANQDGTIADNDKLLANVDITLTGKDIFGSTISLTTQTNAQGEYTFADLFASDATGYTVTQTQPALYKDGVERNSSGAIAGSDLTDTVTVVLSTNNQLVDFTEQNPDTATISGRVYFDENQDGTLADNDTLLANVDITLTGKNTFGTDINLTTQTNAQGEYTFANLFASNASGYTITQTQPALYKDGVERNSSGAITGSDLTDTVTVVLSTSNQLVDFTEQNPDTASVSGRVYFDENQDGTITGNDTLLANVDITLTGKDIFGSDINLTAQTNAQGEYTFANLFASDASGYTITQTQPALYKDGVERNDAGVIAGSDLTDTVAVVLSTSNQLVDFTEQNPDTATISGRVYFDANQDGTIADNDKLLAGVAITLIGKDIFGSDINFTAQTNAQGEYTFADLFASDANGYTVTQTQPALYKDGVERNNAGMIAGSDVTDTVIVNLTASNELVDFTEQNPDTATISGRVYFDENQDGTITDNDTLLANVDITLAGQDIFGTDINLTTQTNAQGEYVFVNLFASDATGYTVTQTQPALYKDGVERNSSGVIAGSDLTDTATVVLSTNNQLVDFTEQNPDTASVSGRVYFDANQDGTIADNDTLLANIDITLTGKNIFGTDINLTTQTNAQGEYVFVNLFASDASGYTVTQTQPALYKDGVERNNAGVIAGSDLTDTVTVVLSTSNQLVDFTEQNPDTATISGRVYFDANQDGTIADNDKLLADVGITLTSQDIFGTDINLTTQTNAQGEYTFADLFASDASGYTVTQTQPALYKDGVERNTSGAITGSNVTDTVTVVLSTSNQLVDFTEQNPDTASVSGRVYFDENQDGVIADNDLLLANVDIALTGKDIFGTDINLTTQTSAQGEYSFANLFASDDNGYTVTQTQPALYKDGVERNNTGMIAGSDLTDTVTVALSTNNQLVDFTEQNPDTASVSGRVYFDANQDGTITDNDKLLANVDITLTGKNIFGSDINLTTQTNEQGEYTFADLFASDANGYTVTQTQPALYKDGVERNNAGVIAGSDLTDTVTVVLTTSNELVDFTEQNPDTASVSGRVYFDANQDGTITDNDKLLANVDITLTGKNIFGSDINLTTQTNEQGEYTFADLFASDTNGYTVTQTQPALYKDGVERNSSGAITGSDLTDTVTVVLSTSNQLVDFTEQNPDTATISGRVYFDANQDGTIADNDKLLAGVAITLIGKDIFGTDINLTTQTSAQGEYTFADLFASDANGYTVAQTQPALYKDGVERNSSGVIAGSELTDTVTVVLTTNNQLVDFTEQNPDTATISGRVYFDENQDGTIADNDKLLTGVAITLTGKDIFGLDINLTAQTNAQGEYTFADLFASDTNGYTVTQTQPALYKDGVERNSSGAIAGSDLTDTVIVNLTASNQLVDFTEQNPDTASVSGRVYFDENQDGTITDNDTLLANVDITLTGKNIFGTDINLTTQTNAQGEYTFADLFASDTNGYTVTQTQPALYKDGVERNSSGAIAGSETTDSVTVQLVANNNELVDFTEQNPDTVTISGRVYFDENQDGVIADNDKLLANVDITLTGKDIFGSTISLTTQTSAQGEYTFADLFASDASGYTVTQTQPALYKDGVERNNTGMIAGSDLTDTVTVVLSTSNQLVDFTEQNPDTASVSGRVYFDANQDGTITDNDKLLANVDITLTGQDIFGSDINLTTQTNVQGEYTFADLFASDANGYNVTQTQPALYKDGVERNSSGVIAGSDTSDTVKVQLIANENQLIDFTEMAKDDARIAGFVFSDENMDGLRQSNEQGISDVVITLAGQNIYGNAINATVLTNAQGEFAFVGLSASDVRGYVVKQVQPENWLDGLESLAGRVVNSQSINDEFTVTLSASEQLTALGFAELASASLSGYVFVDTDKNNIRTAQDLAIEGVELTVSGRDYNNNPVTQSATTDSLGLYAFKNLAPSNEQGYQVQQTQPKNYIDGFESIGQDVIGRSDQSDIITAINVKPSQESKEYNFAENYGLSVKGRVFIDHDDDGFYPVLADSSAQQSIALANVEITLSGKDYRQNDILQTVMTNEFGYYEFPELSPSNEQGYTLEQQQPKDYLDGLESAQGEVIADSRGSNIIVVGQLQGTGEVGYFDFAELPASSLAGNVWVDANESGTLDEQETLRIRDVTVTLTGVALDGENVTRVTKTNEQGQYTFDSLKAGTYAITQTQPSAWLDGKEQLGSLSGVIANDNFSEIQLELGQQGNDYNFAETGSYLSGTVYVDLNDNATQEDNEIGIAQVQMHIEGIDLDGQAVVRMATTDTYGRYQFKHLPLSDVTGFTITQTQPEQTQDGKDSAGSLGGVVAQQIGADEIKNININEHITLATEYNFGEQLTNPASISGSVWQDNNHNRADDDNNGKSGWLVELLADPQTGEANPLEAEPLIVVRSNEQGDYTFAGLPVGVYEVRFRHPQGGVIYGIPVSNDADTSTDKGTILNIILSAGEQVVEQSLPVDPSGIVYDSRSREPIKNAKVSITGPAGFEPDLHLVGGLDNVEQTTADDGFYQFLLFANAPVGEYQLAVTAPVGFLQGESKLIPACTARLEVSAQSLPVLVHQTNKAPVASSAIHDAASCPTQSSNVAQSNASTQYYTRFYINPQLPSANVVNNHIPVDGYGDDLVQVTKTALKQDVVVGEMVPYEIVIFNRSDKVLQPVSFIDQLPAGLKYVIGSARIDGISIEPRVFGRQLIWPVRELLPQQTVSIQLLTVVGAGVSEGKYINQAWVEYTGSGDQDNPGEGGTPGGGGKPGDEIPKGKRVSNIAIASIRVIPDTIMDCSDLTGQVFDDHNRNGIQEQGETGLPGVKLATAQGLWITTDQHGRYHLACADVPHQARGSNFIIKVDVRSLPSGYRITSENPRVVRLTRGKNVTADFAASIHRVARVQLSQSAFDEQGLIATHRQQLEQLLTVIVEQPITVRVAYQLAENENIRQAKQRIAELNQWFIAQWNNSNTEHELTLEAEVVEYVLPQEVVTEGRKND</sequence>